<dbReference type="STRING" id="1601833.SAMN05518684_103190"/>
<name>A0A1H9RJV2_9BACI</name>
<protein>
    <submittedName>
        <fullName evidence="1">Uncharacterized protein</fullName>
    </submittedName>
</protein>
<dbReference type="RefSeq" id="WP_177174184.1">
    <property type="nucleotide sequence ID" value="NZ_FOGT01000003.1"/>
</dbReference>
<proteinExistence type="predicted"/>
<gene>
    <name evidence="1" type="ORF">SAMN05518684_103190</name>
</gene>
<sequence>MRSGFNHEKFTAAESRLMNPDLHRFSEAEQGENLFESVSENGLSIRDARALKKKLERN</sequence>
<dbReference type="Proteomes" id="UP000198571">
    <property type="component" value="Unassembled WGS sequence"/>
</dbReference>
<organism evidence="1 2">
    <name type="scientific">Salipaludibacillus aurantiacus</name>
    <dbReference type="NCBI Taxonomy" id="1601833"/>
    <lineage>
        <taxon>Bacteria</taxon>
        <taxon>Bacillati</taxon>
        <taxon>Bacillota</taxon>
        <taxon>Bacilli</taxon>
        <taxon>Bacillales</taxon>
        <taxon>Bacillaceae</taxon>
    </lineage>
</organism>
<reference evidence="2" key="1">
    <citation type="submission" date="2016-10" db="EMBL/GenBank/DDBJ databases">
        <authorList>
            <person name="Varghese N."/>
            <person name="Submissions S."/>
        </authorList>
    </citation>
    <scope>NUCLEOTIDE SEQUENCE [LARGE SCALE GENOMIC DNA]</scope>
    <source>
        <strain evidence="2">S9</strain>
    </source>
</reference>
<evidence type="ECO:0000313" key="2">
    <source>
        <dbReference type="Proteomes" id="UP000198571"/>
    </source>
</evidence>
<dbReference type="EMBL" id="FOGT01000003">
    <property type="protein sequence ID" value="SER72848.1"/>
    <property type="molecule type" value="Genomic_DNA"/>
</dbReference>
<dbReference type="AlphaFoldDB" id="A0A1H9RJV2"/>
<accession>A0A1H9RJV2</accession>
<evidence type="ECO:0000313" key="1">
    <source>
        <dbReference type="EMBL" id="SER72848.1"/>
    </source>
</evidence>
<keyword evidence="2" id="KW-1185">Reference proteome</keyword>